<reference evidence="8 9" key="1">
    <citation type="submission" date="2020-03" db="EMBL/GenBank/DDBJ databases">
        <title>Whole genome shotgun sequence of Phytohabitans flavus NBRC 107702.</title>
        <authorList>
            <person name="Komaki H."/>
            <person name="Tamura T."/>
        </authorList>
    </citation>
    <scope>NUCLEOTIDE SEQUENCE [LARGE SCALE GENOMIC DNA]</scope>
    <source>
        <strain evidence="8 9">NBRC 107702</strain>
    </source>
</reference>
<accession>A0A6F8XKQ7</accession>
<dbReference type="SMART" id="SM00448">
    <property type="entry name" value="REC"/>
    <property type="match status" value="1"/>
</dbReference>
<evidence type="ECO:0000256" key="1">
    <source>
        <dbReference type="ARBA" id="ARBA00022553"/>
    </source>
</evidence>
<dbReference type="PANTHER" id="PTHR48111:SF1">
    <property type="entry name" value="TWO-COMPONENT RESPONSE REGULATOR ORR33"/>
    <property type="match status" value="1"/>
</dbReference>
<evidence type="ECO:0000313" key="8">
    <source>
        <dbReference type="EMBL" id="BCB74378.1"/>
    </source>
</evidence>
<dbReference type="PANTHER" id="PTHR48111">
    <property type="entry name" value="REGULATOR OF RPOS"/>
    <property type="match status" value="1"/>
</dbReference>
<dbReference type="InterPro" id="IPR011006">
    <property type="entry name" value="CheY-like_superfamily"/>
</dbReference>
<evidence type="ECO:0000313" key="9">
    <source>
        <dbReference type="Proteomes" id="UP000502508"/>
    </source>
</evidence>
<feature type="domain" description="Response regulatory" evidence="7">
    <location>
        <begin position="2"/>
        <end position="110"/>
    </location>
</feature>
<dbReference type="EMBL" id="AP022870">
    <property type="protein sequence ID" value="BCB74378.1"/>
    <property type="molecule type" value="Genomic_DNA"/>
</dbReference>
<dbReference type="GO" id="GO:0006355">
    <property type="term" value="P:regulation of DNA-templated transcription"/>
    <property type="evidence" value="ECO:0007669"/>
    <property type="project" value="TreeGrafter"/>
</dbReference>
<dbReference type="Pfam" id="PF00072">
    <property type="entry name" value="Response_reg"/>
    <property type="match status" value="1"/>
</dbReference>
<sequence>MRIVIAEDSVLLREGLDQILTRFGHEVRAVGDGDGLLAAVAEEVPDVVVTDVRMPPGFRDEGLRAAIELRRRYEGLPVLVLSQYVEQTYAAELVSTGAGWVTCSRTGSAT</sequence>
<keyword evidence="4" id="KW-0238">DNA-binding</keyword>
<dbReference type="InterPro" id="IPR058245">
    <property type="entry name" value="NreC/VraR/RcsB-like_REC"/>
</dbReference>
<reference evidence="8 9" key="2">
    <citation type="submission" date="2020-03" db="EMBL/GenBank/DDBJ databases">
        <authorList>
            <person name="Ichikawa N."/>
            <person name="Kimura A."/>
            <person name="Kitahashi Y."/>
            <person name="Uohara A."/>
        </authorList>
    </citation>
    <scope>NUCLEOTIDE SEQUENCE [LARGE SCALE GENOMIC DNA]</scope>
    <source>
        <strain evidence="8 9">NBRC 107702</strain>
    </source>
</reference>
<dbReference type="CDD" id="cd17535">
    <property type="entry name" value="REC_NarL-like"/>
    <property type="match status" value="1"/>
</dbReference>
<dbReference type="GO" id="GO:0000976">
    <property type="term" value="F:transcription cis-regulatory region binding"/>
    <property type="evidence" value="ECO:0007669"/>
    <property type="project" value="TreeGrafter"/>
</dbReference>
<dbReference type="Gene3D" id="3.40.50.2300">
    <property type="match status" value="1"/>
</dbReference>
<protein>
    <recommendedName>
        <fullName evidence="7">Response regulatory domain-containing protein</fullName>
    </recommendedName>
</protein>
<evidence type="ECO:0000259" key="7">
    <source>
        <dbReference type="PROSITE" id="PS50110"/>
    </source>
</evidence>
<dbReference type="KEGG" id="pfla:Pflav_007880"/>
<dbReference type="SUPFAM" id="SSF52172">
    <property type="entry name" value="CheY-like"/>
    <property type="match status" value="1"/>
</dbReference>
<evidence type="ECO:0000256" key="5">
    <source>
        <dbReference type="ARBA" id="ARBA00023163"/>
    </source>
</evidence>
<dbReference type="GO" id="GO:0032993">
    <property type="term" value="C:protein-DNA complex"/>
    <property type="evidence" value="ECO:0007669"/>
    <property type="project" value="TreeGrafter"/>
</dbReference>
<keyword evidence="1 6" id="KW-0597">Phosphoprotein</keyword>
<organism evidence="8 9">
    <name type="scientific">Phytohabitans flavus</name>
    <dbReference type="NCBI Taxonomy" id="1076124"/>
    <lineage>
        <taxon>Bacteria</taxon>
        <taxon>Bacillati</taxon>
        <taxon>Actinomycetota</taxon>
        <taxon>Actinomycetes</taxon>
        <taxon>Micromonosporales</taxon>
        <taxon>Micromonosporaceae</taxon>
    </lineage>
</organism>
<keyword evidence="3" id="KW-0805">Transcription regulation</keyword>
<name>A0A6F8XKQ7_9ACTN</name>
<dbReference type="Proteomes" id="UP000502508">
    <property type="component" value="Chromosome"/>
</dbReference>
<dbReference type="AlphaFoldDB" id="A0A6F8XKQ7"/>
<gene>
    <name evidence="8" type="ORF">Pflav_007880</name>
</gene>
<dbReference type="PROSITE" id="PS50110">
    <property type="entry name" value="RESPONSE_REGULATORY"/>
    <property type="match status" value="1"/>
</dbReference>
<dbReference type="InterPro" id="IPR001789">
    <property type="entry name" value="Sig_transdc_resp-reg_receiver"/>
</dbReference>
<keyword evidence="9" id="KW-1185">Reference proteome</keyword>
<dbReference type="GO" id="GO:0005829">
    <property type="term" value="C:cytosol"/>
    <property type="evidence" value="ECO:0007669"/>
    <property type="project" value="TreeGrafter"/>
</dbReference>
<keyword evidence="5" id="KW-0804">Transcription</keyword>
<keyword evidence="2" id="KW-0902">Two-component regulatory system</keyword>
<evidence type="ECO:0000256" key="2">
    <source>
        <dbReference type="ARBA" id="ARBA00023012"/>
    </source>
</evidence>
<evidence type="ECO:0000256" key="4">
    <source>
        <dbReference type="ARBA" id="ARBA00023125"/>
    </source>
</evidence>
<evidence type="ECO:0000256" key="6">
    <source>
        <dbReference type="PROSITE-ProRule" id="PRU00169"/>
    </source>
</evidence>
<feature type="modified residue" description="4-aspartylphosphate" evidence="6">
    <location>
        <position position="51"/>
    </location>
</feature>
<dbReference type="GO" id="GO:0000156">
    <property type="term" value="F:phosphorelay response regulator activity"/>
    <property type="evidence" value="ECO:0007669"/>
    <property type="project" value="TreeGrafter"/>
</dbReference>
<dbReference type="InterPro" id="IPR039420">
    <property type="entry name" value="WalR-like"/>
</dbReference>
<proteinExistence type="predicted"/>
<evidence type="ECO:0000256" key="3">
    <source>
        <dbReference type="ARBA" id="ARBA00023015"/>
    </source>
</evidence>